<dbReference type="RefSeq" id="YP_009314365.1">
    <property type="nucleotide sequence ID" value="NC_031661.1"/>
</dbReference>
<dbReference type="SUPFAM" id="SSF46561">
    <property type="entry name" value="Ribosomal protein L29 (L29p)"/>
    <property type="match status" value="1"/>
</dbReference>
<dbReference type="AlphaFoldDB" id="A0A1G4NVU0"/>
<accession>A0A1G4NVU0</accession>
<dbReference type="GO" id="GO:0003735">
    <property type="term" value="F:structural constituent of ribosome"/>
    <property type="evidence" value="ECO:0007669"/>
    <property type="project" value="InterPro"/>
</dbReference>
<dbReference type="InterPro" id="IPR050063">
    <property type="entry name" value="Ribosomal_protein_uL29"/>
</dbReference>
<keyword evidence="6" id="KW-0150">Chloroplast</keyword>
<dbReference type="GO" id="GO:0009507">
    <property type="term" value="C:chloroplast"/>
    <property type="evidence" value="ECO:0007669"/>
    <property type="project" value="UniProtKB-SubCell"/>
</dbReference>
<evidence type="ECO:0000256" key="5">
    <source>
        <dbReference type="HAMAP-Rule" id="MF_00374"/>
    </source>
</evidence>
<geneLocation type="chloroplast" evidence="6"/>
<dbReference type="HAMAP" id="MF_00374">
    <property type="entry name" value="Ribosomal_uL29"/>
    <property type="match status" value="1"/>
</dbReference>
<reference evidence="6" key="1">
    <citation type="submission" date="2016-10" db="EMBL/GenBank/DDBJ databases">
        <title>Chloroplast genomes as a tool to resolve red algal phylogenies: a case study in the Nemaliales.</title>
        <authorList>
            <person name="Costa J.F."/>
            <person name="Lin S.M."/>
            <person name="Macaya E.C."/>
            <person name="Fernandez-Garcia C."/>
            <person name="Verbruggen H."/>
        </authorList>
    </citation>
    <scope>NUCLEOTIDE SEQUENCE</scope>
</reference>
<dbReference type="GO" id="GO:0006412">
    <property type="term" value="P:translation"/>
    <property type="evidence" value="ECO:0007669"/>
    <property type="project" value="UniProtKB-UniRule"/>
</dbReference>
<keyword evidence="3 5" id="KW-0687">Ribonucleoprotein</keyword>
<dbReference type="Pfam" id="PF00831">
    <property type="entry name" value="Ribosomal_L29"/>
    <property type="match status" value="1"/>
</dbReference>
<dbReference type="InterPro" id="IPR036049">
    <property type="entry name" value="Ribosomal_uL29_sf"/>
</dbReference>
<evidence type="ECO:0000256" key="1">
    <source>
        <dbReference type="ARBA" id="ARBA00009254"/>
    </source>
</evidence>
<comment type="similarity">
    <text evidence="1 5">Belongs to the universal ribosomal protein uL29 family.</text>
</comment>
<comment type="subcellular location">
    <subcellularLocation>
        <location evidence="5">Plastid</location>
        <location evidence="5">Chloroplast</location>
    </subcellularLocation>
</comment>
<sequence>METDTIQDIRGMSEKDIENNIAKIKKTLLDFRIQQATRQSFKPHLVRQYKKQLARIMTIKHEKFPNN</sequence>
<dbReference type="GeneID" id="29999336"/>
<dbReference type="GO" id="GO:0022625">
    <property type="term" value="C:cytosolic large ribosomal subunit"/>
    <property type="evidence" value="ECO:0007669"/>
    <property type="project" value="TreeGrafter"/>
</dbReference>
<dbReference type="CDD" id="cd00427">
    <property type="entry name" value="Ribosomal_L29_HIP"/>
    <property type="match status" value="1"/>
</dbReference>
<keyword evidence="6" id="KW-0934">Plastid</keyword>
<evidence type="ECO:0000313" key="6">
    <source>
        <dbReference type="EMBL" id="SCW22619.1"/>
    </source>
</evidence>
<dbReference type="EMBL" id="LT622869">
    <property type="protein sequence ID" value="SCW22619.1"/>
    <property type="molecule type" value="Genomic_DNA"/>
</dbReference>
<evidence type="ECO:0000256" key="2">
    <source>
        <dbReference type="ARBA" id="ARBA00022980"/>
    </source>
</evidence>
<evidence type="ECO:0000256" key="4">
    <source>
        <dbReference type="ARBA" id="ARBA00040028"/>
    </source>
</evidence>
<gene>
    <name evidence="5 6" type="primary">rpl29</name>
    <name evidence="6" type="ORF">J0237_170</name>
</gene>
<organism evidence="6">
    <name type="scientific">Liagora harveyana</name>
    <dbReference type="NCBI Taxonomy" id="406718"/>
    <lineage>
        <taxon>Eukaryota</taxon>
        <taxon>Rhodophyta</taxon>
        <taxon>Florideophyceae</taxon>
        <taxon>Nemaliophycidae</taxon>
        <taxon>Nemaliales</taxon>
        <taxon>Liagoraceae</taxon>
        <taxon>Liagora</taxon>
    </lineage>
</organism>
<keyword evidence="2 5" id="KW-0689">Ribosomal protein</keyword>
<protein>
    <recommendedName>
        <fullName evidence="4 5">Large ribosomal subunit protein uL29c</fullName>
    </recommendedName>
</protein>
<dbReference type="InterPro" id="IPR018254">
    <property type="entry name" value="Ribosomal_uL29_CS"/>
</dbReference>
<proteinExistence type="inferred from homology"/>
<reference evidence="6" key="2">
    <citation type="submission" date="2016-10" db="EMBL/GenBank/DDBJ databases">
        <authorList>
            <person name="de Groot N.N."/>
        </authorList>
    </citation>
    <scope>NUCLEOTIDE SEQUENCE</scope>
</reference>
<dbReference type="PROSITE" id="PS00579">
    <property type="entry name" value="RIBOSOMAL_L29"/>
    <property type="match status" value="1"/>
</dbReference>
<dbReference type="PANTHER" id="PTHR10916:SF0">
    <property type="entry name" value="LARGE RIBOSOMAL SUBUNIT PROTEIN UL29C"/>
    <property type="match status" value="1"/>
</dbReference>
<name>A0A1G4NVU0_9FLOR</name>
<dbReference type="PANTHER" id="PTHR10916">
    <property type="entry name" value="60S RIBOSOMAL PROTEIN L35/50S RIBOSOMAL PROTEIN L29"/>
    <property type="match status" value="1"/>
</dbReference>
<dbReference type="InterPro" id="IPR001854">
    <property type="entry name" value="Ribosomal_uL29"/>
</dbReference>
<dbReference type="Gene3D" id="1.10.287.310">
    <property type="match status" value="1"/>
</dbReference>
<evidence type="ECO:0000256" key="3">
    <source>
        <dbReference type="ARBA" id="ARBA00023274"/>
    </source>
</evidence>
<dbReference type="NCBIfam" id="TIGR00012">
    <property type="entry name" value="L29"/>
    <property type="match status" value="1"/>
</dbReference>